<reference evidence="5" key="1">
    <citation type="journal article" date="2017" name="bioRxiv">
        <title>Conservation of a gene cluster reveals novel cercosporin biosynthetic mechanisms and extends production to the genus Colletotrichum.</title>
        <authorList>
            <person name="de Jonge R."/>
            <person name="Ebert M.K."/>
            <person name="Huitt-Roehl C.R."/>
            <person name="Pal P."/>
            <person name="Suttle J.C."/>
            <person name="Spanner R.E."/>
            <person name="Neubauer J.D."/>
            <person name="Jurick W.M.II."/>
            <person name="Stott K.A."/>
            <person name="Secor G.A."/>
            <person name="Thomma B.P.H.J."/>
            <person name="Van de Peer Y."/>
            <person name="Townsend C.A."/>
            <person name="Bolton M.D."/>
        </authorList>
    </citation>
    <scope>NUCLEOTIDE SEQUENCE [LARGE SCALE GENOMIC DNA]</scope>
    <source>
        <strain evidence="5">CBS538.71</strain>
    </source>
</reference>
<dbReference type="Proteomes" id="UP000237631">
    <property type="component" value="Unassembled WGS sequence"/>
</dbReference>
<dbReference type="InterPro" id="IPR042183">
    <property type="entry name" value="MmgE/PrpD_sf_1"/>
</dbReference>
<feature type="domain" description="MmgE/PrpD N-terminal" evidence="2">
    <location>
        <begin position="16"/>
        <end position="262"/>
    </location>
</feature>
<dbReference type="InterPro" id="IPR045337">
    <property type="entry name" value="MmgE_PrpD_C"/>
</dbReference>
<comment type="similarity">
    <text evidence="1">Belongs to the PrpD family.</text>
</comment>
<protein>
    <recommendedName>
        <fullName evidence="6">MmgE/PrpD family protein</fullName>
    </recommendedName>
</protein>
<dbReference type="AlphaFoldDB" id="A0A2S6C6D4"/>
<dbReference type="GO" id="GO:0016829">
    <property type="term" value="F:lyase activity"/>
    <property type="evidence" value="ECO:0007669"/>
    <property type="project" value="InterPro"/>
</dbReference>
<dbReference type="PANTHER" id="PTHR16943">
    <property type="entry name" value="2-METHYLCITRATE DEHYDRATASE-RELATED"/>
    <property type="match status" value="1"/>
</dbReference>
<evidence type="ECO:0008006" key="6">
    <source>
        <dbReference type="Google" id="ProtNLM"/>
    </source>
</evidence>
<accession>A0A2S6C6D4</accession>
<dbReference type="Pfam" id="PF03972">
    <property type="entry name" value="MmgE_PrpD_N"/>
    <property type="match status" value="1"/>
</dbReference>
<dbReference type="InterPro" id="IPR045336">
    <property type="entry name" value="MmgE_PrpD_N"/>
</dbReference>
<organism evidence="4 5">
    <name type="scientific">Cercospora berteroae</name>
    <dbReference type="NCBI Taxonomy" id="357750"/>
    <lineage>
        <taxon>Eukaryota</taxon>
        <taxon>Fungi</taxon>
        <taxon>Dikarya</taxon>
        <taxon>Ascomycota</taxon>
        <taxon>Pezizomycotina</taxon>
        <taxon>Dothideomycetes</taxon>
        <taxon>Dothideomycetidae</taxon>
        <taxon>Mycosphaerellales</taxon>
        <taxon>Mycosphaerellaceae</taxon>
        <taxon>Cercospora</taxon>
    </lineage>
</organism>
<evidence type="ECO:0000259" key="2">
    <source>
        <dbReference type="Pfam" id="PF03972"/>
    </source>
</evidence>
<evidence type="ECO:0000313" key="5">
    <source>
        <dbReference type="Proteomes" id="UP000237631"/>
    </source>
</evidence>
<evidence type="ECO:0000259" key="3">
    <source>
        <dbReference type="Pfam" id="PF19305"/>
    </source>
</evidence>
<dbReference type="OrthoDB" id="10267976at2759"/>
<dbReference type="PANTHER" id="PTHR16943:SF8">
    <property type="entry name" value="2-METHYLCITRATE DEHYDRATASE"/>
    <property type="match status" value="1"/>
</dbReference>
<dbReference type="Gene3D" id="3.30.1330.120">
    <property type="entry name" value="2-methylcitrate dehydratase PrpD"/>
    <property type="match status" value="1"/>
</dbReference>
<dbReference type="InterPro" id="IPR042188">
    <property type="entry name" value="MmgE/PrpD_sf_2"/>
</dbReference>
<comment type="caution">
    <text evidence="4">The sequence shown here is derived from an EMBL/GenBank/DDBJ whole genome shotgun (WGS) entry which is preliminary data.</text>
</comment>
<dbReference type="InterPro" id="IPR036148">
    <property type="entry name" value="MmgE/PrpD_sf"/>
</dbReference>
<feature type="domain" description="MmgE/PrpD C-terminal" evidence="3">
    <location>
        <begin position="284"/>
        <end position="452"/>
    </location>
</feature>
<evidence type="ECO:0000313" key="4">
    <source>
        <dbReference type="EMBL" id="PPJ55276.1"/>
    </source>
</evidence>
<dbReference type="EMBL" id="PNEN01000545">
    <property type="protein sequence ID" value="PPJ55276.1"/>
    <property type="molecule type" value="Genomic_DNA"/>
</dbReference>
<sequence>MAAPNGESVLPVTKILAAFVASASVEQLDDELRAKIKEVLIDYIGVAIGGYASADSSIPVFNAVAALQGTAANGSCTVIGRSEKMLPQYAALLNSAFAHSLDFDDTYAEGSLHAGVTAISAVMTQAEVLEESTSIEKAMLAIAVGYEVTCRLGRELGTESYHRGFHNTGTAGIFGAVAAIAVLKHLPPDLVESAFGLAASKAAGSMQYLDNGSWNKRLHPGFAAHDAFICVALAEAGVVGATRSIEGKYGFLQAYSPKTDQSLQRLTLGLGKVWVWLQSSLKPYPACRMTHTFIEMAGKLHSTHACKLSDITAIQLQMPPTNILLIGDPTPNKIHPSNNIDAQFSVFFQVAHALLHGSATGMKAYDNIGDPEVNALCSRTTVSGDPSMTGFSGRMRVQWSRGGFEDMEQQYPLGEEQHPFRKANVDEKFISLVRPVFGEARADAILSVVEHLQERTIQELLLLLR</sequence>
<dbReference type="SUPFAM" id="SSF103378">
    <property type="entry name" value="2-methylcitrate dehydratase PrpD"/>
    <property type="match status" value="1"/>
</dbReference>
<evidence type="ECO:0000256" key="1">
    <source>
        <dbReference type="ARBA" id="ARBA00006174"/>
    </source>
</evidence>
<name>A0A2S6C6D4_9PEZI</name>
<gene>
    <name evidence="4" type="ORF">CBER1_04308</name>
</gene>
<dbReference type="Gene3D" id="1.10.4100.10">
    <property type="entry name" value="2-methylcitrate dehydratase PrpD"/>
    <property type="match status" value="1"/>
</dbReference>
<proteinExistence type="inferred from homology"/>
<dbReference type="STRING" id="357750.A0A2S6C6D4"/>
<dbReference type="Pfam" id="PF19305">
    <property type="entry name" value="MmgE_PrpD_C"/>
    <property type="match status" value="1"/>
</dbReference>
<dbReference type="InterPro" id="IPR005656">
    <property type="entry name" value="MmgE_PrpD"/>
</dbReference>
<keyword evidence="5" id="KW-1185">Reference proteome</keyword>